<protein>
    <submittedName>
        <fullName evidence="1">Uncharacterized protein</fullName>
    </submittedName>
</protein>
<comment type="caution">
    <text evidence="1">The sequence shown here is derived from an EMBL/GenBank/DDBJ whole genome shotgun (WGS) entry which is preliminary data.</text>
</comment>
<proteinExistence type="predicted"/>
<gene>
    <name evidence="1" type="ORF">F2Q70_00022606</name>
</gene>
<dbReference type="AlphaFoldDB" id="A0A8S9GQN5"/>
<sequence length="184" mass="21974">MGHMHLYVSLALRHITKREKRTSSRFEVPHQMSNTIWIFRNRTILGMRELPMKRLSNNRFTRDTKTMVRTIRFSLLRRTITPLRIRWATRLNTRNRVFTLGIFGPLELHRCVRFLAMYGDLPTVRLTPYFGTRYSFELAFQCHRFEVNQHPVAEVMPVLLKYGQSASREKTVEKRNVCRSMQNS</sequence>
<dbReference type="EMBL" id="QGKY02001925">
    <property type="protein sequence ID" value="KAF2546548.1"/>
    <property type="molecule type" value="Genomic_DNA"/>
</dbReference>
<accession>A0A8S9GQN5</accession>
<organism evidence="1">
    <name type="scientific">Brassica cretica</name>
    <name type="common">Mustard</name>
    <dbReference type="NCBI Taxonomy" id="69181"/>
    <lineage>
        <taxon>Eukaryota</taxon>
        <taxon>Viridiplantae</taxon>
        <taxon>Streptophyta</taxon>
        <taxon>Embryophyta</taxon>
        <taxon>Tracheophyta</taxon>
        <taxon>Spermatophyta</taxon>
        <taxon>Magnoliopsida</taxon>
        <taxon>eudicotyledons</taxon>
        <taxon>Gunneridae</taxon>
        <taxon>Pentapetalae</taxon>
        <taxon>rosids</taxon>
        <taxon>malvids</taxon>
        <taxon>Brassicales</taxon>
        <taxon>Brassicaceae</taxon>
        <taxon>Brassiceae</taxon>
        <taxon>Brassica</taxon>
    </lineage>
</organism>
<reference evidence="1" key="1">
    <citation type="submission" date="2019-12" db="EMBL/GenBank/DDBJ databases">
        <title>Genome sequencing and annotation of Brassica cretica.</title>
        <authorList>
            <person name="Studholme D.J."/>
            <person name="Sarris P.F."/>
        </authorList>
    </citation>
    <scope>NUCLEOTIDE SEQUENCE</scope>
    <source>
        <strain evidence="1">PFS-102/07</strain>
        <tissue evidence="1">Leaf</tissue>
    </source>
</reference>
<evidence type="ECO:0000313" key="1">
    <source>
        <dbReference type="EMBL" id="KAF2546548.1"/>
    </source>
</evidence>
<name>A0A8S9GQN5_BRACR</name>